<reference evidence="2" key="1">
    <citation type="submission" date="2013-01" db="EMBL/GenBank/DDBJ databases">
        <title>Draft Genome Sequence of a Mulberry Tree, Morus notabilis C.K. Schneid.</title>
        <authorList>
            <person name="He N."/>
            <person name="Zhao S."/>
        </authorList>
    </citation>
    <scope>NUCLEOTIDE SEQUENCE</scope>
</reference>
<sequence>MGLLSEGNRRWGDLLKVGRSRGGSGLAVMQVRRVYMWWWWWCECDSDGLWGRGFGGGSDKVRLRQTQTLSPSLARPTNSFLQLRRSFDSICRCSFPRTGQTTNSSPKRGPKFALSRRRRFTLHHTGSIALDFIKCNLIDDEEVKTECLQMVDRFGVQMGFVFWFVSRNKDS</sequence>
<organism evidence="1 2">
    <name type="scientific">Morus notabilis</name>
    <dbReference type="NCBI Taxonomy" id="981085"/>
    <lineage>
        <taxon>Eukaryota</taxon>
        <taxon>Viridiplantae</taxon>
        <taxon>Streptophyta</taxon>
        <taxon>Embryophyta</taxon>
        <taxon>Tracheophyta</taxon>
        <taxon>Spermatophyta</taxon>
        <taxon>Magnoliopsida</taxon>
        <taxon>eudicotyledons</taxon>
        <taxon>Gunneridae</taxon>
        <taxon>Pentapetalae</taxon>
        <taxon>rosids</taxon>
        <taxon>fabids</taxon>
        <taxon>Rosales</taxon>
        <taxon>Moraceae</taxon>
        <taxon>Moreae</taxon>
        <taxon>Morus</taxon>
    </lineage>
</organism>
<evidence type="ECO:0000313" key="1">
    <source>
        <dbReference type="EMBL" id="EXC35941.1"/>
    </source>
</evidence>
<dbReference type="Proteomes" id="UP000030645">
    <property type="component" value="Unassembled WGS sequence"/>
</dbReference>
<accession>W9SDF0</accession>
<protein>
    <submittedName>
        <fullName evidence="1">Uncharacterized protein</fullName>
    </submittedName>
</protein>
<gene>
    <name evidence="1" type="ORF">L484_000862</name>
</gene>
<proteinExistence type="predicted"/>
<name>W9SDF0_9ROSA</name>
<dbReference type="AlphaFoldDB" id="W9SDF0"/>
<keyword evidence="2" id="KW-1185">Reference proteome</keyword>
<evidence type="ECO:0000313" key="2">
    <source>
        <dbReference type="Proteomes" id="UP000030645"/>
    </source>
</evidence>
<dbReference type="EMBL" id="KE619437">
    <property type="protein sequence ID" value="EXC35941.1"/>
    <property type="molecule type" value="Genomic_DNA"/>
</dbReference>